<dbReference type="InterPro" id="IPR011990">
    <property type="entry name" value="TPR-like_helical_dom_sf"/>
</dbReference>
<dbReference type="InterPro" id="IPR019734">
    <property type="entry name" value="TPR_rpt"/>
</dbReference>
<dbReference type="PROSITE" id="PS51755">
    <property type="entry name" value="OMPR_PHOB"/>
    <property type="match status" value="1"/>
</dbReference>
<keyword evidence="4" id="KW-0804">Transcription</keyword>
<accession>A0A841BFE7</accession>
<dbReference type="PRINTS" id="PR00364">
    <property type="entry name" value="DISEASERSIST"/>
</dbReference>
<feature type="DNA-binding region" description="OmpR/PhoB-type" evidence="5">
    <location>
        <begin position="16"/>
        <end position="121"/>
    </location>
</feature>
<evidence type="ECO:0000256" key="3">
    <source>
        <dbReference type="ARBA" id="ARBA00023125"/>
    </source>
</evidence>
<feature type="domain" description="OmpR/PhoB-type" evidence="6">
    <location>
        <begin position="16"/>
        <end position="121"/>
    </location>
</feature>
<dbReference type="GO" id="GO:0003677">
    <property type="term" value="F:DNA binding"/>
    <property type="evidence" value="ECO:0007669"/>
    <property type="project" value="UniProtKB-UniRule"/>
</dbReference>
<reference evidence="7 8" key="1">
    <citation type="submission" date="2020-08" db="EMBL/GenBank/DDBJ databases">
        <title>Sequencing the genomes of 1000 actinobacteria strains.</title>
        <authorList>
            <person name="Klenk H.-P."/>
        </authorList>
    </citation>
    <scope>NUCLEOTIDE SEQUENCE [LARGE SCALE GENOMIC DNA]</scope>
    <source>
        <strain evidence="7 8">DSM 45272</strain>
    </source>
</reference>
<dbReference type="GO" id="GO:0000160">
    <property type="term" value="P:phosphorelay signal transduction system"/>
    <property type="evidence" value="ECO:0007669"/>
    <property type="project" value="InterPro"/>
</dbReference>
<keyword evidence="2" id="KW-0805">Transcription regulation</keyword>
<comment type="caution">
    <text evidence="7">The sequence shown here is derived from an EMBL/GenBank/DDBJ whole genome shotgun (WGS) entry which is preliminary data.</text>
</comment>
<dbReference type="Pfam" id="PF00486">
    <property type="entry name" value="Trans_reg_C"/>
    <property type="match status" value="1"/>
</dbReference>
<gene>
    <name evidence="7" type="ORF">HDA45_007708</name>
</gene>
<comment type="similarity">
    <text evidence="1">Belongs to the AfsR/DnrI/RedD regulatory family.</text>
</comment>
<evidence type="ECO:0000313" key="7">
    <source>
        <dbReference type="EMBL" id="MBB5857621.1"/>
    </source>
</evidence>
<dbReference type="EMBL" id="JACHMX010000001">
    <property type="protein sequence ID" value="MBB5857621.1"/>
    <property type="molecule type" value="Genomic_DNA"/>
</dbReference>
<dbReference type="PANTHER" id="PTHR35807">
    <property type="entry name" value="TRANSCRIPTIONAL REGULATOR REDD-RELATED"/>
    <property type="match status" value="1"/>
</dbReference>
<dbReference type="InterPro" id="IPR027417">
    <property type="entry name" value="P-loop_NTPase"/>
</dbReference>
<evidence type="ECO:0000256" key="2">
    <source>
        <dbReference type="ARBA" id="ARBA00023015"/>
    </source>
</evidence>
<dbReference type="InterPro" id="IPR036388">
    <property type="entry name" value="WH-like_DNA-bd_sf"/>
</dbReference>
<dbReference type="PANTHER" id="PTHR35807:SF1">
    <property type="entry name" value="TRANSCRIPTIONAL REGULATOR REDD"/>
    <property type="match status" value="1"/>
</dbReference>
<name>A0A841BFE7_9PSEU</name>
<evidence type="ECO:0000256" key="4">
    <source>
        <dbReference type="ARBA" id="ARBA00023163"/>
    </source>
</evidence>
<proteinExistence type="inferred from homology"/>
<dbReference type="InterPro" id="IPR001867">
    <property type="entry name" value="OmpR/PhoB-type_DNA-bd"/>
</dbReference>
<dbReference type="InterPro" id="IPR051677">
    <property type="entry name" value="AfsR-DnrI-RedD_regulator"/>
</dbReference>
<dbReference type="InterPro" id="IPR005158">
    <property type="entry name" value="BTAD"/>
</dbReference>
<keyword evidence="8" id="KW-1185">Reference proteome</keyword>
<dbReference type="InterPro" id="IPR016032">
    <property type="entry name" value="Sig_transdc_resp-reg_C-effctor"/>
</dbReference>
<dbReference type="Gene3D" id="1.10.10.10">
    <property type="entry name" value="Winged helix-like DNA-binding domain superfamily/Winged helix DNA-binding domain"/>
    <property type="match status" value="1"/>
</dbReference>
<dbReference type="SUPFAM" id="SSF48452">
    <property type="entry name" value="TPR-like"/>
    <property type="match status" value="2"/>
</dbReference>
<dbReference type="Pfam" id="PF03704">
    <property type="entry name" value="BTAD"/>
    <property type="match status" value="1"/>
</dbReference>
<dbReference type="SMART" id="SM01043">
    <property type="entry name" value="BTAD"/>
    <property type="match status" value="1"/>
</dbReference>
<dbReference type="SUPFAM" id="SSF52540">
    <property type="entry name" value="P-loop containing nucleoside triphosphate hydrolases"/>
    <property type="match status" value="1"/>
</dbReference>
<organism evidence="7 8">
    <name type="scientific">Amycolatopsis umgeniensis</name>
    <dbReference type="NCBI Taxonomy" id="336628"/>
    <lineage>
        <taxon>Bacteria</taxon>
        <taxon>Bacillati</taxon>
        <taxon>Actinomycetota</taxon>
        <taxon>Actinomycetes</taxon>
        <taxon>Pseudonocardiales</taxon>
        <taxon>Pseudonocardiaceae</taxon>
        <taxon>Amycolatopsis</taxon>
    </lineage>
</organism>
<evidence type="ECO:0000313" key="8">
    <source>
        <dbReference type="Proteomes" id="UP000580861"/>
    </source>
</evidence>
<evidence type="ECO:0000259" key="6">
    <source>
        <dbReference type="PROSITE" id="PS51755"/>
    </source>
</evidence>
<dbReference type="RefSeq" id="WP_343072252.1">
    <property type="nucleotide sequence ID" value="NZ_JACHMX010000001.1"/>
</dbReference>
<dbReference type="Proteomes" id="UP000580861">
    <property type="component" value="Unassembled WGS sequence"/>
</dbReference>
<protein>
    <submittedName>
        <fullName evidence="7">DNA-binding SARP family transcriptional activator/tetratricopeptide (TPR) repeat protein</fullName>
    </submittedName>
</protein>
<dbReference type="CDD" id="cd15831">
    <property type="entry name" value="BTAD"/>
    <property type="match status" value="1"/>
</dbReference>
<dbReference type="Pfam" id="PF13424">
    <property type="entry name" value="TPR_12"/>
    <property type="match status" value="1"/>
</dbReference>
<dbReference type="AlphaFoldDB" id="A0A841BFE7"/>
<dbReference type="GO" id="GO:0006355">
    <property type="term" value="P:regulation of DNA-templated transcription"/>
    <property type="evidence" value="ECO:0007669"/>
    <property type="project" value="InterPro"/>
</dbReference>
<dbReference type="Gene3D" id="3.40.50.300">
    <property type="entry name" value="P-loop containing nucleotide triphosphate hydrolases"/>
    <property type="match status" value="1"/>
</dbReference>
<evidence type="ECO:0000256" key="5">
    <source>
        <dbReference type="PROSITE-ProRule" id="PRU01091"/>
    </source>
</evidence>
<evidence type="ECO:0000256" key="1">
    <source>
        <dbReference type="ARBA" id="ARBA00005820"/>
    </source>
</evidence>
<keyword evidence="3 5" id="KW-0238">DNA-binding</keyword>
<dbReference type="SUPFAM" id="SSF46894">
    <property type="entry name" value="C-terminal effector domain of the bipartite response regulators"/>
    <property type="match status" value="1"/>
</dbReference>
<sequence>MGPLVSVLLPTRVFEARALGEGEIVIDIAVLGEVGLSGAEGKVDIGPARQRLVLAALALDVGQVVSDERLIERVWGTEPPSRAKGTLHSYVSRLRRALKLAGGHGKTGGLLRRSGGHVLDIDESSVDWHRFRRAVESARRLPDEAAESVLAGAIELWRGEALTGLSSEWATAERDRLGEARLTAECALTETRLSLGTGADLVGELSARSARHPLDERVAAQYLLALHRAGRTADALEHFRLVRTRLVEELGTEPGPILQQVHQQVLESGRNPHQTAGEPGFEPSPRQLPTLSAALVGRNGELSRLDDLHARSSRSGARRLTVVSGAGGIGKTWLALGWARRRADDHPDGQLFADLNGFSPDQKPRDPSDVLQGFLDALGVPPQSIPPGLDARAALFRGLVDGKRILVLIDNAATTEQVSPLLPSGPGCTILITSRNRLSGLGTAHGAHHLRLDTLTDDHAEALLVDRLGAARVVAAGPAIQRLIGLTGGFPLALSIVAGRADQTEGLGFDQLAAELTQFGIDALADGDPIASLPAVLSWSTNALTPGQAELFSLLSIAPGVDIDPFAAAGLAGISPQAAYTTLRELEHASLLSQEPNLRYQMHDLVRRYAVDSHPGVPDAGQDKALLRLTDSYLRTASAGIRLISPQRTLVTPLEPVPGATRQPLADRDAALAWFEAERQNILAVQALASEKGWHDYVWHLAWELEFPLHRGARHHDGFRVWELAAAAAAHLEDPEYATIAYRNAGLAAVRLGRTELAETLLRRALVLAEAGGDEISQAHVNYAMAALSERTGQDESALTYVTRALTLFRASERVLPVWESAVLNALGWYSARVGRYAEARAHCEAGLASARALAEGALEANALDSLGFIAHHTGEHQVAVTRYEEALAAFRSAGDEHGEADTLRDLAHPHLALGRTEAAIDAWRGALTLYKRQLRTVDAHKVEQELARIEEIDGRSGPLTC</sequence>
<dbReference type="SMART" id="SM00028">
    <property type="entry name" value="TPR"/>
    <property type="match status" value="5"/>
</dbReference>
<dbReference type="Gene3D" id="1.25.40.10">
    <property type="entry name" value="Tetratricopeptide repeat domain"/>
    <property type="match status" value="3"/>
</dbReference>
<dbReference type="SMART" id="SM00862">
    <property type="entry name" value="Trans_reg_C"/>
    <property type="match status" value="1"/>
</dbReference>